<feature type="compositionally biased region" description="Basic and acidic residues" evidence="1">
    <location>
        <begin position="1109"/>
        <end position="1134"/>
    </location>
</feature>
<feature type="region of interest" description="Disordered" evidence="1">
    <location>
        <begin position="1094"/>
        <end position="1161"/>
    </location>
</feature>
<dbReference type="AlphaFoldDB" id="A0A158QE43"/>
<evidence type="ECO:0000313" key="4">
    <source>
        <dbReference type="WBParaSite" id="HDID_0000684501-mRNA-1"/>
    </source>
</evidence>
<name>A0A158QE43_HYMDI</name>
<dbReference type="InterPro" id="IPR016024">
    <property type="entry name" value="ARM-type_fold"/>
</dbReference>
<evidence type="ECO:0000313" key="2">
    <source>
        <dbReference type="EMBL" id="VDL59161.1"/>
    </source>
</evidence>
<dbReference type="OrthoDB" id="6244246at2759"/>
<dbReference type="EMBL" id="UYSG01010882">
    <property type="protein sequence ID" value="VDL59161.1"/>
    <property type="molecule type" value="Genomic_DNA"/>
</dbReference>
<accession>A0A158QE43</accession>
<dbReference type="SUPFAM" id="SSF48371">
    <property type="entry name" value="ARM repeat"/>
    <property type="match status" value="1"/>
</dbReference>
<evidence type="ECO:0000313" key="3">
    <source>
        <dbReference type="Proteomes" id="UP000274504"/>
    </source>
</evidence>
<reference evidence="4" key="1">
    <citation type="submission" date="2016-04" db="UniProtKB">
        <authorList>
            <consortium name="WormBaseParasite"/>
        </authorList>
    </citation>
    <scope>IDENTIFICATION</scope>
</reference>
<feature type="region of interest" description="Disordered" evidence="1">
    <location>
        <begin position="690"/>
        <end position="722"/>
    </location>
</feature>
<reference evidence="2 3" key="2">
    <citation type="submission" date="2018-11" db="EMBL/GenBank/DDBJ databases">
        <authorList>
            <consortium name="Pathogen Informatics"/>
        </authorList>
    </citation>
    <scope>NUCLEOTIDE SEQUENCE [LARGE SCALE GENOMIC DNA]</scope>
</reference>
<sequence>MNFNKPWRHVISDDDAKFAARLNVPADNLISWLWNRPFVKQNLRMYSSAIRLSHSYPVARRHLISHAIRWTIYHLKNSDLDFTTGSPLTIPRGGSFDGLSEGGDLEPISDKSVDDKGDPTESTAMWFATVIESNGALTEQKSGKKPVQILRLAIEISHQTPGTNWIQQESLLKLINTVVDVVRDKSEESAQEEISGSQLLKQRLSIVFTSALNKRSNDNFPPSFNGKTTFYFNPQNQAKILENAAITLEQDISIRLDEIANNVPNNRPKLSQYLVESLTIICSKVAEMPNRSHCSVDWLQIASCCETMLSHPSQRVRDASADLLVAIFKIYKNSVQMARAVMVVVTQAWTSRQEVLFKPFNQLPKMPEFDPEYEDKAKDCRMAWRSGHLMAFIKINQMLLEEYRRNYNNPLKQRKSLLSPLFDSNVARKFSFSANKAIFRNRSSDVNQEAPLLLRLKQMESTELKQVIWNVCSASSSKNGRPRSLNCSEQGFPLNSSDTASVISSSGYSSINSMNINSPVSNNCCFRTCLTVVLHAAVECTCDSDRLIRHQAVQTLSEVTQVIGLFDHTLLANIIMTHMSFEPTLLTYGCLEILLNILVSLKNGKIGNINISLTDAKQTSQLSPSLLNGLLSIDRSRVWLRTCSHYINSRETFDAVTLNAVQVVMCALTSVHQLGPLSVRLSQARMDSLTEGDEELADEQGEDGDQEFENDSKSSLAPGGDNQLDMDIESLISAIDSLKDIIQRLLSLHSSRHKEQDCFGWIPESPTRYRFTKYPDSIIPFFRSECNLYVHSRRRKSANGVIYTATNDEIYLEFIYLLLRRIEIPLQVYLCCNSRQSLSHVPSHLQPMNVETVAVALSKLVDPLASLGFEMYMTQFISRRQESIGGLTTPAYIEALREKCMISIINLIGLITQSLPKNPVLGVDTKNDFKDPRSQSQDTVNRLESYVNSSAHVKETCDKFINILHDIMNFARRNLYPKSFMKCAHWWWIGHMCSSLPNLCQATPGQVDTSRLVELLCNEISTLRTSTLSPKNSDRDPAMAGPQDRPNQYSTLHSMSRSPVPSSPSSTTSLRERNPAQLNWMRVKQVSMAVAAFQSAARRPHQNEQLSVEVERENNGEMHSEAESSDEKSDHESDSESISSGYDSKALRSKSRSRSESSDTSLLKKQDFLPLSIDETSILVAKLIKCSDARTIEPLQNIIPKDVVSRVRKMLQEEQRT</sequence>
<gene>
    <name evidence="2" type="ORF">HDID_LOCUS6843</name>
</gene>
<feature type="compositionally biased region" description="Low complexity" evidence="1">
    <location>
        <begin position="1054"/>
        <end position="1069"/>
    </location>
</feature>
<evidence type="ECO:0000256" key="1">
    <source>
        <dbReference type="SAM" id="MobiDB-lite"/>
    </source>
</evidence>
<feature type="compositionally biased region" description="Acidic residues" evidence="1">
    <location>
        <begin position="690"/>
        <end position="709"/>
    </location>
</feature>
<dbReference type="Proteomes" id="UP000274504">
    <property type="component" value="Unassembled WGS sequence"/>
</dbReference>
<proteinExistence type="predicted"/>
<dbReference type="WBParaSite" id="HDID_0000684501-mRNA-1">
    <property type="protein sequence ID" value="HDID_0000684501-mRNA-1"/>
    <property type="gene ID" value="HDID_0000684501"/>
</dbReference>
<feature type="region of interest" description="Disordered" evidence="1">
    <location>
        <begin position="1026"/>
        <end position="1072"/>
    </location>
</feature>
<organism evidence="4">
    <name type="scientific">Hymenolepis diminuta</name>
    <name type="common">Rat tapeworm</name>
    <dbReference type="NCBI Taxonomy" id="6216"/>
    <lineage>
        <taxon>Eukaryota</taxon>
        <taxon>Metazoa</taxon>
        <taxon>Spiralia</taxon>
        <taxon>Lophotrochozoa</taxon>
        <taxon>Platyhelminthes</taxon>
        <taxon>Cestoda</taxon>
        <taxon>Eucestoda</taxon>
        <taxon>Cyclophyllidea</taxon>
        <taxon>Hymenolepididae</taxon>
        <taxon>Hymenolepis</taxon>
    </lineage>
</organism>
<protein>
    <submittedName>
        <fullName evidence="4">Rap-GAP domain-containing protein</fullName>
    </submittedName>
</protein>